<evidence type="ECO:0000313" key="5">
    <source>
        <dbReference type="EMBL" id="KAF2747869.1"/>
    </source>
</evidence>
<dbReference type="OrthoDB" id="5245063at2759"/>
<evidence type="ECO:0000259" key="3">
    <source>
        <dbReference type="Pfam" id="PF21046"/>
    </source>
</evidence>
<feature type="domain" description="Rad26-like C-terminal" evidence="3">
    <location>
        <begin position="689"/>
        <end position="751"/>
    </location>
</feature>
<feature type="compositionally biased region" description="Acidic residues" evidence="1">
    <location>
        <begin position="7"/>
        <end position="20"/>
    </location>
</feature>
<evidence type="ECO:0000313" key="6">
    <source>
        <dbReference type="Proteomes" id="UP000799440"/>
    </source>
</evidence>
<feature type="compositionally biased region" description="Basic and acidic residues" evidence="1">
    <location>
        <begin position="170"/>
        <end position="190"/>
    </location>
</feature>
<proteinExistence type="predicted"/>
<feature type="region of interest" description="Disordered" evidence="1">
    <location>
        <begin position="45"/>
        <end position="69"/>
    </location>
</feature>
<dbReference type="EMBL" id="MU006571">
    <property type="protein sequence ID" value="KAF2747869.1"/>
    <property type="molecule type" value="Genomic_DNA"/>
</dbReference>
<feature type="compositionally biased region" description="Basic and acidic residues" evidence="1">
    <location>
        <begin position="45"/>
        <end position="59"/>
    </location>
</feature>
<organism evidence="5 6">
    <name type="scientific">Sporormia fimetaria CBS 119925</name>
    <dbReference type="NCBI Taxonomy" id="1340428"/>
    <lineage>
        <taxon>Eukaryota</taxon>
        <taxon>Fungi</taxon>
        <taxon>Dikarya</taxon>
        <taxon>Ascomycota</taxon>
        <taxon>Pezizomycotina</taxon>
        <taxon>Dothideomycetes</taxon>
        <taxon>Pleosporomycetidae</taxon>
        <taxon>Pleosporales</taxon>
        <taxon>Sporormiaceae</taxon>
        <taxon>Sporormia</taxon>
    </lineage>
</organism>
<evidence type="ECO:0000259" key="2">
    <source>
        <dbReference type="Pfam" id="PF12331"/>
    </source>
</evidence>
<evidence type="ECO:0000256" key="1">
    <source>
        <dbReference type="SAM" id="MobiDB-lite"/>
    </source>
</evidence>
<feature type="domain" description="Rad26-like helical repeats" evidence="2">
    <location>
        <begin position="457"/>
        <end position="681"/>
    </location>
</feature>
<protein>
    <recommendedName>
        <fullName evidence="7">DNA repair protein Rad26</fullName>
    </recommendedName>
</protein>
<feature type="region of interest" description="Disordered" evidence="1">
    <location>
        <begin position="1"/>
        <end position="20"/>
    </location>
</feature>
<name>A0A6A6VDN5_9PLEO</name>
<dbReference type="AlphaFoldDB" id="A0A6A6VDN5"/>
<dbReference type="InterPro" id="IPR048380">
    <property type="entry name" value="Rad26-like_N"/>
</dbReference>
<evidence type="ECO:0008006" key="7">
    <source>
        <dbReference type="Google" id="ProtNLM"/>
    </source>
</evidence>
<dbReference type="InterPro" id="IPR048379">
    <property type="entry name" value="Rad26-like_C"/>
</dbReference>
<keyword evidence="6" id="KW-1185">Reference proteome</keyword>
<reference evidence="5" key="1">
    <citation type="journal article" date="2020" name="Stud. Mycol.">
        <title>101 Dothideomycetes genomes: a test case for predicting lifestyles and emergence of pathogens.</title>
        <authorList>
            <person name="Haridas S."/>
            <person name="Albert R."/>
            <person name="Binder M."/>
            <person name="Bloem J."/>
            <person name="Labutti K."/>
            <person name="Salamov A."/>
            <person name="Andreopoulos B."/>
            <person name="Baker S."/>
            <person name="Barry K."/>
            <person name="Bills G."/>
            <person name="Bluhm B."/>
            <person name="Cannon C."/>
            <person name="Castanera R."/>
            <person name="Culley D."/>
            <person name="Daum C."/>
            <person name="Ezra D."/>
            <person name="Gonzalez J."/>
            <person name="Henrissat B."/>
            <person name="Kuo A."/>
            <person name="Liang C."/>
            <person name="Lipzen A."/>
            <person name="Lutzoni F."/>
            <person name="Magnuson J."/>
            <person name="Mondo S."/>
            <person name="Nolan M."/>
            <person name="Ohm R."/>
            <person name="Pangilinan J."/>
            <person name="Park H.-J."/>
            <person name="Ramirez L."/>
            <person name="Alfaro M."/>
            <person name="Sun H."/>
            <person name="Tritt A."/>
            <person name="Yoshinaga Y."/>
            <person name="Zwiers L.-H."/>
            <person name="Turgeon B."/>
            <person name="Goodwin S."/>
            <person name="Spatafora J."/>
            <person name="Crous P."/>
            <person name="Grigoriev I."/>
        </authorList>
    </citation>
    <scope>NUCLEOTIDE SEQUENCE</scope>
    <source>
        <strain evidence="5">CBS 119925</strain>
    </source>
</reference>
<evidence type="ECO:0000259" key="4">
    <source>
        <dbReference type="Pfam" id="PF21048"/>
    </source>
</evidence>
<dbReference type="Proteomes" id="UP000799440">
    <property type="component" value="Unassembled WGS sequence"/>
</dbReference>
<feature type="domain" description="Rad26-like N-terminal" evidence="4">
    <location>
        <begin position="350"/>
        <end position="394"/>
    </location>
</feature>
<dbReference type="InterPro" id="IPR022093">
    <property type="entry name" value="Rad26-like_helical"/>
</dbReference>
<dbReference type="Pfam" id="PF21046">
    <property type="entry name" value="Rad26-like_C"/>
    <property type="match status" value="1"/>
</dbReference>
<sequence length="757" mass="84588">MNHDDGFHDDEYDFDDDGLDALPDDALQHLETQAIRATQQQAQYYEHDGPEFSHTRAQESDYGVADEGDDGEVYDLNNDIDAGGPTHWGAAPPQGFTENAQAIPETVNAVASQARYLGVPHDAMEVDEPPRRSQADPNQLLERIKKLEQEKARLNREVENEKAMLLKKSGETETARRRLEAANREHERRLQTLQQSHNETLAAQKAELERMRKEREQAQTNNMFLEHDLALEANKVRRTRSGVPIRPRQAAVPSPAATPRRQQKTLPLRDGFDDEDMVLVSPSKTRDRLKASTPKQANKRKRVAADQSPGAVLSLSESKSGAQEQVHILESLTPDLLRNLKQQDRRFELLNLLINYRCSSDGETRVFEALSQHTLPSEPEKKLSSLVYGELSACVLEHDVHELAKKICIVFLTLWDRCLSEKYYASFSLLLDAINLILAYEPCSTAIAITEKAVPIILATVDLVAFPIARACMKYTSSADLYSPAQEKINGEINVVKCLDLLHIIATSCLTSEDAITQFWQCIPIDFPLQLLRKAQPLDCISRMLHILRTSNLSDSIGPRVLTSFGLEQQEKRETDLLDRLTKLLSDIPEPIPNPSTPTTAPLSPNPSQILTLRLQILHLLTHFSTTPYGCTRLASLRYCIGRLIRFLDEQVTSLYTVPLSPTHELTAASINATMRLIFHLKTSVPTLDIKSKLSVIPGGNHKYLVALTRLAFSERLVLEQGIEKETVDAAYAILDAGLTPEEGEGLLQVFSSGGSV</sequence>
<accession>A0A6A6VDN5</accession>
<feature type="region of interest" description="Disordered" evidence="1">
    <location>
        <begin position="170"/>
        <end position="199"/>
    </location>
</feature>
<dbReference type="Pfam" id="PF12331">
    <property type="entry name" value="Rad26-like_helical_rpts"/>
    <property type="match status" value="1"/>
</dbReference>
<gene>
    <name evidence="5" type="ORF">M011DRAFT_467459</name>
</gene>
<dbReference type="Pfam" id="PF21048">
    <property type="entry name" value="Rad26-like_N"/>
    <property type="match status" value="1"/>
</dbReference>
<feature type="region of interest" description="Disordered" evidence="1">
    <location>
        <begin position="236"/>
        <end position="310"/>
    </location>
</feature>